<feature type="modified residue" description="4-aspartylphosphate" evidence="2">
    <location>
        <position position="52"/>
    </location>
</feature>
<dbReference type="Proteomes" id="UP000501991">
    <property type="component" value="Chromosome"/>
</dbReference>
<dbReference type="InterPro" id="IPR011006">
    <property type="entry name" value="CheY-like_superfamily"/>
</dbReference>
<dbReference type="EMBL" id="CP048836">
    <property type="protein sequence ID" value="QID18951.1"/>
    <property type="molecule type" value="Genomic_DNA"/>
</dbReference>
<evidence type="ECO:0000256" key="1">
    <source>
        <dbReference type="ARBA" id="ARBA00022801"/>
    </source>
</evidence>
<protein>
    <submittedName>
        <fullName evidence="5">Response regulator</fullName>
    </submittedName>
</protein>
<dbReference type="RefSeq" id="WP_173767104.1">
    <property type="nucleotide sequence ID" value="NZ_CP048836.1"/>
</dbReference>
<dbReference type="AlphaFoldDB" id="A0A6C1B5I7"/>
<dbReference type="InterPro" id="IPR037522">
    <property type="entry name" value="HD_GYP_dom"/>
</dbReference>
<evidence type="ECO:0000313" key="5">
    <source>
        <dbReference type="EMBL" id="QID18951.1"/>
    </source>
</evidence>
<sequence length="347" mass="38835">MKIAIIDDTPLNLTLMQALVSKLPECEPQPFADPAEGLAWCQQNEPDLVIVDYMMPGLDGVEFIRRFRATPQRGDVPILMVTADHERQTRYNALQSGATDFLNKPVDRNEFQPRVHNMLALRRAHLATRERARTLEIEVAKATALVHDREQETVTRLARAAEFRDPETGAHIQRMAHYSALIARQAGQSDAYCTMLLLSAPMHDVGKLGIPDHILMKPGRLTPDEFEQMKRHPEIGYDILKDSTSPVIQAAATIALSHHEKFDGSGYPNGLSGEAIPLAGRIVAVADVFDALTSARPYKPAWPLDEARQFLVEGRGQHFDPSCVDALLADWPAVLDIRDRFRDEDEH</sequence>
<dbReference type="KEGG" id="azq:G3580_15780"/>
<name>A0A6C1B5I7_9RHOO</name>
<feature type="domain" description="HD-GYP" evidence="4">
    <location>
        <begin position="146"/>
        <end position="343"/>
    </location>
</feature>
<evidence type="ECO:0000259" key="3">
    <source>
        <dbReference type="PROSITE" id="PS50110"/>
    </source>
</evidence>
<evidence type="ECO:0000313" key="6">
    <source>
        <dbReference type="Proteomes" id="UP000501991"/>
    </source>
</evidence>
<dbReference type="GO" id="GO:0004112">
    <property type="term" value="F:cyclic-nucleotide phosphodiesterase activity"/>
    <property type="evidence" value="ECO:0007669"/>
    <property type="project" value="UniProtKB-ARBA"/>
</dbReference>
<dbReference type="InterPro" id="IPR003607">
    <property type="entry name" value="HD/PDEase_dom"/>
</dbReference>
<proteinExistence type="predicted"/>
<dbReference type="Gene3D" id="1.10.3210.10">
    <property type="entry name" value="Hypothetical protein af1432"/>
    <property type="match status" value="1"/>
</dbReference>
<dbReference type="InterPro" id="IPR052020">
    <property type="entry name" value="Cyclic_di-GMP/3'3'-cGAMP_PDE"/>
</dbReference>
<dbReference type="PANTHER" id="PTHR45228:SF1">
    <property type="entry name" value="CYCLIC DI-GMP PHOSPHODIESTERASE TM_0186"/>
    <property type="match status" value="1"/>
</dbReference>
<dbReference type="InterPro" id="IPR001789">
    <property type="entry name" value="Sig_transdc_resp-reg_receiver"/>
</dbReference>
<gene>
    <name evidence="5" type="ORF">G3580_15780</name>
</gene>
<dbReference type="GO" id="GO:0009214">
    <property type="term" value="P:cyclic nucleotide catabolic process"/>
    <property type="evidence" value="ECO:0007669"/>
    <property type="project" value="UniProtKB-ARBA"/>
</dbReference>
<keyword evidence="6" id="KW-1185">Reference proteome</keyword>
<keyword evidence="1" id="KW-0378">Hydrolase</keyword>
<evidence type="ECO:0000256" key="2">
    <source>
        <dbReference type="PROSITE-ProRule" id="PRU00169"/>
    </source>
</evidence>
<organism evidence="5 6">
    <name type="scientific">Nitrogeniibacter mangrovi</name>
    <dbReference type="NCBI Taxonomy" id="2016596"/>
    <lineage>
        <taxon>Bacteria</taxon>
        <taxon>Pseudomonadati</taxon>
        <taxon>Pseudomonadota</taxon>
        <taxon>Betaproteobacteria</taxon>
        <taxon>Rhodocyclales</taxon>
        <taxon>Zoogloeaceae</taxon>
        <taxon>Nitrogeniibacter</taxon>
    </lineage>
</organism>
<evidence type="ECO:0000259" key="4">
    <source>
        <dbReference type="PROSITE" id="PS51832"/>
    </source>
</evidence>
<dbReference type="PANTHER" id="PTHR45228">
    <property type="entry name" value="CYCLIC DI-GMP PHOSPHODIESTERASE TM_0186-RELATED"/>
    <property type="match status" value="1"/>
</dbReference>
<dbReference type="GO" id="GO:0000160">
    <property type="term" value="P:phosphorelay signal transduction system"/>
    <property type="evidence" value="ECO:0007669"/>
    <property type="project" value="InterPro"/>
</dbReference>
<dbReference type="Gene3D" id="3.40.50.2300">
    <property type="match status" value="1"/>
</dbReference>
<dbReference type="Pfam" id="PF00072">
    <property type="entry name" value="Response_reg"/>
    <property type="match status" value="1"/>
</dbReference>
<dbReference type="FunFam" id="1.10.3210.10:FF:000018">
    <property type="entry name" value="Two-component system response regulator"/>
    <property type="match status" value="1"/>
</dbReference>
<dbReference type="SMART" id="SM00471">
    <property type="entry name" value="HDc"/>
    <property type="match status" value="1"/>
</dbReference>
<dbReference type="SUPFAM" id="SSF109604">
    <property type="entry name" value="HD-domain/PDEase-like"/>
    <property type="match status" value="1"/>
</dbReference>
<feature type="domain" description="Response regulatory" evidence="3">
    <location>
        <begin position="2"/>
        <end position="119"/>
    </location>
</feature>
<reference evidence="5 6" key="1">
    <citation type="submission" date="2020-02" db="EMBL/GenBank/DDBJ databases">
        <title>Nitrogenibacter mangrovi gen. nov., sp. nov. isolated from mangrove sediment, a denitrifying betaproteobacterium.</title>
        <authorList>
            <person name="Liao H."/>
            <person name="Tian Y."/>
        </authorList>
    </citation>
    <scope>NUCLEOTIDE SEQUENCE [LARGE SCALE GENOMIC DNA]</scope>
    <source>
        <strain evidence="5 6">M9-3-2</strain>
    </source>
</reference>
<dbReference type="SUPFAM" id="SSF52172">
    <property type="entry name" value="CheY-like"/>
    <property type="match status" value="1"/>
</dbReference>
<accession>A0A6C1B5I7</accession>
<dbReference type="PROSITE" id="PS50110">
    <property type="entry name" value="RESPONSE_REGULATORY"/>
    <property type="match status" value="1"/>
</dbReference>
<dbReference type="SMART" id="SM00448">
    <property type="entry name" value="REC"/>
    <property type="match status" value="1"/>
</dbReference>
<dbReference type="PROSITE" id="PS51832">
    <property type="entry name" value="HD_GYP"/>
    <property type="match status" value="1"/>
</dbReference>
<dbReference type="CDD" id="cd00077">
    <property type="entry name" value="HDc"/>
    <property type="match status" value="1"/>
</dbReference>
<dbReference type="CDD" id="cd17551">
    <property type="entry name" value="REC_RpfG-like"/>
    <property type="match status" value="1"/>
</dbReference>
<keyword evidence="2" id="KW-0597">Phosphoprotein</keyword>
<dbReference type="Pfam" id="PF13487">
    <property type="entry name" value="HD_5"/>
    <property type="match status" value="1"/>
</dbReference>